<dbReference type="PANTHER" id="PTHR33627:SF1">
    <property type="entry name" value="TRANSPOSASE"/>
    <property type="match status" value="1"/>
</dbReference>
<sequence>MMNPTMFDPIALDAWYSDENNDSLLQTELEHYLQNYFSCFSQQPQRRLFQTFIQGLLSPLERKSIEPIALHFSGEKYVRPLQQFFTRSPFDEQPLLDTYQELLSRQIGAGCGMLSVDDTSFVKKREAFRRGKTAVLWLPGENGKLPVRGVPCLRRGQRIWACGL</sequence>
<evidence type="ECO:0000259" key="1">
    <source>
        <dbReference type="Pfam" id="PF13546"/>
    </source>
</evidence>
<dbReference type="PANTHER" id="PTHR33627">
    <property type="entry name" value="TRANSPOSASE"/>
    <property type="match status" value="1"/>
</dbReference>
<feature type="domain" description="Transposase IS701-like DDE" evidence="1">
    <location>
        <begin position="36"/>
        <end position="124"/>
    </location>
</feature>
<accession>A0A2X2TJK7</accession>
<evidence type="ECO:0000313" key="3">
    <source>
        <dbReference type="Proteomes" id="UP000251853"/>
    </source>
</evidence>
<gene>
    <name evidence="2" type="ORF">NCTC11224_00766</name>
</gene>
<dbReference type="Proteomes" id="UP000251853">
    <property type="component" value="Unassembled WGS sequence"/>
</dbReference>
<proteinExistence type="predicted"/>
<organism evidence="2 3">
    <name type="scientific">Enterocloster clostridioformis</name>
    <dbReference type="NCBI Taxonomy" id="1531"/>
    <lineage>
        <taxon>Bacteria</taxon>
        <taxon>Bacillati</taxon>
        <taxon>Bacillota</taxon>
        <taxon>Clostridia</taxon>
        <taxon>Lachnospirales</taxon>
        <taxon>Lachnospiraceae</taxon>
        <taxon>Enterocloster</taxon>
    </lineage>
</organism>
<dbReference type="EMBL" id="UAVW01000001">
    <property type="protein sequence ID" value="SQB04354.1"/>
    <property type="molecule type" value="Genomic_DNA"/>
</dbReference>
<dbReference type="Pfam" id="PF13546">
    <property type="entry name" value="DDE_5"/>
    <property type="match status" value="1"/>
</dbReference>
<dbReference type="InterPro" id="IPR038721">
    <property type="entry name" value="IS701-like_DDE_dom"/>
</dbReference>
<evidence type="ECO:0000313" key="2">
    <source>
        <dbReference type="EMBL" id="SQB04354.1"/>
    </source>
</evidence>
<dbReference type="AlphaFoldDB" id="A0A2X2TJK7"/>
<dbReference type="RefSeq" id="WP_112481586.1">
    <property type="nucleotide sequence ID" value="NZ_JAIWZC010000001.1"/>
</dbReference>
<keyword evidence="3" id="KW-1185">Reference proteome</keyword>
<reference evidence="2 3" key="1">
    <citation type="submission" date="2018-06" db="EMBL/GenBank/DDBJ databases">
        <authorList>
            <consortium name="Pathogen Informatics"/>
            <person name="Doyle S."/>
        </authorList>
    </citation>
    <scope>NUCLEOTIDE SEQUENCE [LARGE SCALE GENOMIC DNA]</scope>
    <source>
        <strain evidence="2 3">NCTC11224</strain>
    </source>
</reference>
<dbReference type="InterPro" id="IPR039365">
    <property type="entry name" value="IS701-like"/>
</dbReference>
<protein>
    <submittedName>
        <fullName evidence="2">FOG: Transposase</fullName>
    </submittedName>
</protein>
<name>A0A2X2TJK7_9FIRM</name>